<dbReference type="GO" id="GO:0000987">
    <property type="term" value="F:cis-regulatory region sequence-specific DNA binding"/>
    <property type="evidence" value="ECO:0000318"/>
    <property type="project" value="GO_Central"/>
</dbReference>
<dbReference type="GO" id="GO:0005634">
    <property type="term" value="C:nucleus"/>
    <property type="evidence" value="ECO:0000318"/>
    <property type="project" value="GO_Central"/>
</dbReference>
<dbReference type="InterPro" id="IPR050910">
    <property type="entry name" value="JMJD6_ArgDemeth/LysHydrox"/>
</dbReference>
<evidence type="ECO:0000259" key="2">
    <source>
        <dbReference type="PROSITE" id="PS51184"/>
    </source>
</evidence>
<dbReference type="Proteomes" id="UP000002195">
    <property type="component" value="Unassembled WGS sequence"/>
</dbReference>
<organism evidence="3 4">
    <name type="scientific">Dictyostelium discoideum</name>
    <name type="common">Social amoeba</name>
    <dbReference type="NCBI Taxonomy" id="44689"/>
    <lineage>
        <taxon>Eukaryota</taxon>
        <taxon>Amoebozoa</taxon>
        <taxon>Evosea</taxon>
        <taxon>Eumycetozoa</taxon>
        <taxon>Dictyostelia</taxon>
        <taxon>Dictyosteliales</taxon>
        <taxon>Dictyosteliaceae</taxon>
        <taxon>Dictyostelium</taxon>
    </lineage>
</organism>
<dbReference type="GeneID" id="8622583"/>
<dbReference type="PANTHER" id="PTHR12480">
    <property type="entry name" value="ARGININE DEMETHYLASE AND LYSYL-HYDROXYLASE JMJD"/>
    <property type="match status" value="1"/>
</dbReference>
<dbReference type="PANTHER" id="PTHR12480:SF21">
    <property type="entry name" value="JMJC DOMAIN-CONTAINING PROTEIN 8"/>
    <property type="match status" value="1"/>
</dbReference>
<comment type="caution">
    <text evidence="3">The sequence shown here is derived from an EMBL/GenBank/DDBJ whole genome shotgun (WGS) entry which is preliminary data.</text>
</comment>
<feature type="compositionally biased region" description="Polar residues" evidence="1">
    <location>
        <begin position="509"/>
        <end position="521"/>
    </location>
</feature>
<dbReference type="VEuPathDB" id="AmoebaDB:DDB_G0280485"/>
<dbReference type="RefSeq" id="XP_641202.1">
    <property type="nucleotide sequence ID" value="XM_636110.1"/>
</dbReference>
<dbReference type="PaxDb" id="44689-DDB0238368"/>
<evidence type="ECO:0000256" key="1">
    <source>
        <dbReference type="SAM" id="MobiDB-lite"/>
    </source>
</evidence>
<sequence>MSKYNEENLNEDVELYIPHPFGVKPKGNFYFDSFNKDFVDSRKLGLGLFSVFEDNFIIDSILDLLSAEELTKTMNLVSKTFYIYVQEEEQWKMRSINKFSDGEFKYQHSWQYTYKSNCDKSFSKEPIPIQVKYFYSDYLFHIHRCATVDLKQFEHGDSIDRRTNLTFEEFTREYLIPNKPVIISDACKDWAASKNWTRETLAEKCGDVKLYINAGVFMNVKDFFYYSEHCKEEMPMYLFDHYYGEKVPSLLEDYSADAYFKEDLFNVLGDKRPSFRWLLAGPPRSGASFHKDPNHTSAWNAVITGRKKWIMYPPHVVPPGVYPSDDGLEITAPSSIIEWFINFYEKPDNDHDEKDKDSLEQQQQQKENDKKNTRFKLKDKKVNINNQQKQNNNNENDNEIETYETVKPLEGILHAGEMIFVPSGWYHSVLNLEESIAITHNFIDSNNLLKVVDFMATKKKKDLYNEFTNKIEQAYPGKLESLRNAEKQKQEEIKRKEEERLKNKKKSIWETTTNDSNNVPTSKSFSFSFGDDLSDN</sequence>
<feature type="compositionally biased region" description="Basic and acidic residues" evidence="1">
    <location>
        <begin position="482"/>
        <end position="501"/>
    </location>
</feature>
<dbReference type="EMBL" id="AAFI02000036">
    <property type="protein sequence ID" value="EAL67221.1"/>
    <property type="molecule type" value="Genomic_DNA"/>
</dbReference>
<gene>
    <name evidence="3" type="primary">jcdH</name>
    <name evidence="3" type="ORF">DDB_G0280485</name>
</gene>
<dbReference type="eggNOG" id="KOG2130">
    <property type="taxonomic scope" value="Eukaryota"/>
</dbReference>
<reference evidence="3 4" key="1">
    <citation type="journal article" date="2005" name="Nature">
        <title>The genome of the social amoeba Dictyostelium discoideum.</title>
        <authorList>
            <consortium name="The Dictyostelium discoideum Sequencing Consortium"/>
            <person name="Eichinger L."/>
            <person name="Pachebat J.A."/>
            <person name="Glockner G."/>
            <person name="Rajandream M.A."/>
            <person name="Sucgang R."/>
            <person name="Berriman M."/>
            <person name="Song J."/>
            <person name="Olsen R."/>
            <person name="Szafranski K."/>
            <person name="Xu Q."/>
            <person name="Tunggal B."/>
            <person name="Kummerfeld S."/>
            <person name="Madera M."/>
            <person name="Konfortov B.A."/>
            <person name="Rivero F."/>
            <person name="Bankier A.T."/>
            <person name="Lehmann R."/>
            <person name="Hamlin N."/>
            <person name="Davies R."/>
            <person name="Gaudet P."/>
            <person name="Fey P."/>
            <person name="Pilcher K."/>
            <person name="Chen G."/>
            <person name="Saunders D."/>
            <person name="Sodergren E."/>
            <person name="Davis P."/>
            <person name="Kerhornou A."/>
            <person name="Nie X."/>
            <person name="Hall N."/>
            <person name="Anjard C."/>
            <person name="Hemphill L."/>
            <person name="Bason N."/>
            <person name="Farbrother P."/>
            <person name="Desany B."/>
            <person name="Just E."/>
            <person name="Morio T."/>
            <person name="Rost R."/>
            <person name="Churcher C."/>
            <person name="Cooper J."/>
            <person name="Haydock S."/>
            <person name="van Driessche N."/>
            <person name="Cronin A."/>
            <person name="Goodhead I."/>
            <person name="Muzny D."/>
            <person name="Mourier T."/>
            <person name="Pain A."/>
            <person name="Lu M."/>
            <person name="Harper D."/>
            <person name="Lindsay R."/>
            <person name="Hauser H."/>
            <person name="James K."/>
            <person name="Quiles M."/>
            <person name="Madan Babu M."/>
            <person name="Saito T."/>
            <person name="Buchrieser C."/>
            <person name="Wardroper A."/>
            <person name="Felder M."/>
            <person name="Thangavelu M."/>
            <person name="Johnson D."/>
            <person name="Knights A."/>
            <person name="Loulseged H."/>
            <person name="Mungall K."/>
            <person name="Oliver K."/>
            <person name="Price C."/>
            <person name="Quail M.A."/>
            <person name="Urushihara H."/>
            <person name="Hernandez J."/>
            <person name="Rabbinowitsch E."/>
            <person name="Steffen D."/>
            <person name="Sanders M."/>
            <person name="Ma J."/>
            <person name="Kohara Y."/>
            <person name="Sharp S."/>
            <person name="Simmonds M."/>
            <person name="Spiegler S."/>
            <person name="Tivey A."/>
            <person name="Sugano S."/>
            <person name="White B."/>
            <person name="Walker D."/>
            <person name="Woodward J."/>
            <person name="Winckler T."/>
            <person name="Tanaka Y."/>
            <person name="Shaulsky G."/>
            <person name="Schleicher M."/>
            <person name="Weinstock G."/>
            <person name="Rosenthal A."/>
            <person name="Cox E.C."/>
            <person name="Chisholm R.L."/>
            <person name="Gibbs R."/>
            <person name="Loomis W.F."/>
            <person name="Platzer M."/>
            <person name="Kay R.R."/>
            <person name="Williams J."/>
            <person name="Dear P.H."/>
            <person name="Noegel A.A."/>
            <person name="Barrell B."/>
            <person name="Kuspa A."/>
        </authorList>
    </citation>
    <scope>NUCLEOTIDE SEQUENCE [LARGE SCALE GENOMIC DNA]</scope>
    <source>
        <strain evidence="3 4">AX4</strain>
    </source>
</reference>
<feature type="region of interest" description="Disordered" evidence="1">
    <location>
        <begin position="349"/>
        <end position="399"/>
    </location>
</feature>
<dbReference type="PROSITE" id="PS51184">
    <property type="entry name" value="JMJC"/>
    <property type="match status" value="1"/>
</dbReference>
<evidence type="ECO:0000313" key="4">
    <source>
        <dbReference type="Proteomes" id="UP000002195"/>
    </source>
</evidence>
<dbReference type="dictyBase" id="DDB_G0280485">
    <property type="gene designation" value="jcdH"/>
</dbReference>
<dbReference type="InParanoid" id="Q54VA7"/>
<dbReference type="AlphaFoldDB" id="Q54VA7"/>
<feature type="compositionally biased region" description="Basic and acidic residues" evidence="1">
    <location>
        <begin position="349"/>
        <end position="359"/>
    </location>
</feature>
<dbReference type="SMR" id="Q54VA7"/>
<dbReference type="OMA" id="WPAYKNW"/>
<name>Q54VA7_DICDI</name>
<dbReference type="HOGENOM" id="CLU_016785_1_2_1"/>
<feature type="region of interest" description="Disordered" evidence="1">
    <location>
        <begin position="482"/>
        <end position="536"/>
    </location>
</feature>
<feature type="domain" description="JmjC" evidence="2">
    <location>
        <begin position="245"/>
        <end position="459"/>
    </location>
</feature>
<dbReference type="PhylomeDB" id="Q54VA7"/>
<dbReference type="InterPro" id="IPR041667">
    <property type="entry name" value="Cupin_8"/>
</dbReference>
<dbReference type="Pfam" id="PF13621">
    <property type="entry name" value="Cupin_8"/>
    <property type="match status" value="1"/>
</dbReference>
<accession>Q54VA7</accession>
<dbReference type="InterPro" id="IPR003347">
    <property type="entry name" value="JmjC_dom"/>
</dbReference>
<evidence type="ECO:0000313" key="3">
    <source>
        <dbReference type="EMBL" id="EAL67221.1"/>
    </source>
</evidence>
<feature type="compositionally biased region" description="Low complexity" evidence="1">
    <location>
        <begin position="522"/>
        <end position="536"/>
    </location>
</feature>
<dbReference type="SUPFAM" id="SSF51197">
    <property type="entry name" value="Clavaminate synthase-like"/>
    <property type="match status" value="1"/>
</dbReference>
<dbReference type="SMART" id="SM00558">
    <property type="entry name" value="JmjC"/>
    <property type="match status" value="1"/>
</dbReference>
<proteinExistence type="predicted"/>
<feature type="compositionally biased region" description="Low complexity" evidence="1">
    <location>
        <begin position="383"/>
        <end position="395"/>
    </location>
</feature>
<dbReference type="Gene3D" id="2.60.120.650">
    <property type="entry name" value="Cupin"/>
    <property type="match status" value="1"/>
</dbReference>
<dbReference type="KEGG" id="ddi:DDB_G0280485"/>
<protein>
    <submittedName>
        <fullName evidence="3">Transcription factor jumonji, jmjC domain-containing protein</fullName>
    </submittedName>
</protein>
<dbReference type="FunCoup" id="Q54VA7">
    <property type="interactions" value="338"/>
</dbReference>
<keyword evidence="4" id="KW-1185">Reference proteome</keyword>